<dbReference type="InterPro" id="IPR006311">
    <property type="entry name" value="TAT_signal"/>
</dbReference>
<dbReference type="Pfam" id="PF13354">
    <property type="entry name" value="Beta-lactamase2"/>
    <property type="match status" value="1"/>
</dbReference>
<feature type="signal peptide" evidence="7">
    <location>
        <begin position="1"/>
        <end position="30"/>
    </location>
</feature>
<evidence type="ECO:0000313" key="10">
    <source>
        <dbReference type="Proteomes" id="UP000000321"/>
    </source>
</evidence>
<keyword evidence="7" id="KW-0732">Signal</keyword>
<dbReference type="Gene3D" id="3.40.710.10">
    <property type="entry name" value="DD-peptidase/beta-lactamase superfamily"/>
    <property type="match status" value="1"/>
</dbReference>
<dbReference type="GO" id="GO:0046677">
    <property type="term" value="P:response to antibiotic"/>
    <property type="evidence" value="ECO:0007669"/>
    <property type="project" value="UniProtKB-UniRule"/>
</dbReference>
<gene>
    <name evidence="9" type="ORF">SI859A1_01004</name>
</gene>
<accession>Q1YJJ5</accession>
<sequence length="299" mass="32120">MKSFCRTVSRRSVLSAAVVMVALCAGPAVRAEDATARLADTVQGLEERLDARIGIFIRDSGSDWQWGHREDERFLMASTFKSVLCGAVLEQAEQGALALDEPVKIRAEDILSYAPVTETRQGSTMTIGELCLATADMSDNTAANLLLDRLGGPQAVTAFLRGIGDAVTRLDRTEPDLNIFAPGDPRDTTSPKAMATSWETMLVGDGLRPASRQQLREWMRHGGVTGKLIRASTPKDWEVVDKSGGGQTHTRNLVAMLTPPGRAPIFVAIYLSDSPADFSTRNAAVAEIGAAIVPVIAVR</sequence>
<name>Q1YJJ5_AURMS</name>
<dbReference type="PROSITE" id="PS51318">
    <property type="entry name" value="TAT"/>
    <property type="match status" value="1"/>
</dbReference>
<dbReference type="PRINTS" id="PR00118">
    <property type="entry name" value="BLACTAMASEA"/>
</dbReference>
<dbReference type="HOGENOM" id="CLU_031960_6_0_5"/>
<keyword evidence="4 6" id="KW-0378">Hydrolase</keyword>
<protein>
    <recommendedName>
        <fullName evidence="3 6">Beta-lactamase</fullName>
        <ecNumber evidence="3 6">3.5.2.6</ecNumber>
    </recommendedName>
</protein>
<evidence type="ECO:0000256" key="4">
    <source>
        <dbReference type="ARBA" id="ARBA00022801"/>
    </source>
</evidence>
<evidence type="ECO:0000256" key="2">
    <source>
        <dbReference type="ARBA" id="ARBA00009009"/>
    </source>
</evidence>
<evidence type="ECO:0000259" key="8">
    <source>
        <dbReference type="Pfam" id="PF13354"/>
    </source>
</evidence>
<dbReference type="InterPro" id="IPR000871">
    <property type="entry name" value="Beta-lactam_class-A"/>
</dbReference>
<dbReference type="BioCyc" id="AURANTIMONAS:SI859A1_01004-MONOMER"/>
<dbReference type="InterPro" id="IPR045155">
    <property type="entry name" value="Beta-lactam_cat"/>
</dbReference>
<dbReference type="AlphaFoldDB" id="Q1YJJ5"/>
<dbReference type="EMBL" id="AAPJ01000002">
    <property type="protein sequence ID" value="EAS50878.1"/>
    <property type="molecule type" value="Genomic_DNA"/>
</dbReference>
<dbReference type="RefSeq" id="WP_009208867.1">
    <property type="nucleotide sequence ID" value="NZ_BBWP01000022.1"/>
</dbReference>
<evidence type="ECO:0000313" key="9">
    <source>
        <dbReference type="EMBL" id="EAS50878.1"/>
    </source>
</evidence>
<dbReference type="PANTHER" id="PTHR35333:SF3">
    <property type="entry name" value="BETA-LACTAMASE-TYPE TRANSPEPTIDASE FOLD CONTAINING PROTEIN"/>
    <property type="match status" value="1"/>
</dbReference>
<comment type="catalytic activity">
    <reaction evidence="1 6">
        <text>a beta-lactam + H2O = a substituted beta-amino acid</text>
        <dbReference type="Rhea" id="RHEA:20401"/>
        <dbReference type="ChEBI" id="CHEBI:15377"/>
        <dbReference type="ChEBI" id="CHEBI:35627"/>
        <dbReference type="ChEBI" id="CHEBI:140347"/>
        <dbReference type="EC" id="3.5.2.6"/>
    </reaction>
</comment>
<dbReference type="SUPFAM" id="SSF56601">
    <property type="entry name" value="beta-lactamase/transpeptidase-like"/>
    <property type="match status" value="1"/>
</dbReference>
<keyword evidence="10" id="KW-1185">Reference proteome</keyword>
<evidence type="ECO:0000256" key="6">
    <source>
        <dbReference type="RuleBase" id="RU361140"/>
    </source>
</evidence>
<evidence type="ECO:0000256" key="5">
    <source>
        <dbReference type="ARBA" id="ARBA00023251"/>
    </source>
</evidence>
<feature type="domain" description="Beta-lactamase class A catalytic" evidence="8">
    <location>
        <begin position="54"/>
        <end position="270"/>
    </location>
</feature>
<proteinExistence type="inferred from homology"/>
<dbReference type="GO" id="GO:0008800">
    <property type="term" value="F:beta-lactamase activity"/>
    <property type="evidence" value="ECO:0007669"/>
    <property type="project" value="UniProtKB-UniRule"/>
</dbReference>
<evidence type="ECO:0000256" key="7">
    <source>
        <dbReference type="SAM" id="SignalP"/>
    </source>
</evidence>
<dbReference type="PROSITE" id="PS00146">
    <property type="entry name" value="BETA_LACTAMASE_A"/>
    <property type="match status" value="1"/>
</dbReference>
<feature type="chain" id="PRO_5004197644" description="Beta-lactamase" evidence="7">
    <location>
        <begin position="31"/>
        <end position="299"/>
    </location>
</feature>
<dbReference type="NCBIfam" id="NF033103">
    <property type="entry name" value="bla_class_A"/>
    <property type="match status" value="1"/>
</dbReference>
<reference evidence="9 10" key="1">
    <citation type="journal article" date="2008" name="Appl. Environ. Microbiol.">
        <title>Genomic insights into Mn(II) oxidation by the marine alphaproteobacterium Aurantimonas sp. strain SI85-9A1.</title>
        <authorList>
            <person name="Dick G.J."/>
            <person name="Podell S."/>
            <person name="Johnson H.A."/>
            <person name="Rivera-Espinoza Y."/>
            <person name="Bernier-Latmani R."/>
            <person name="McCarthy J.K."/>
            <person name="Torpey J.W."/>
            <person name="Clement B.G."/>
            <person name="Gaasterland T."/>
            <person name="Tebo B.M."/>
        </authorList>
    </citation>
    <scope>NUCLEOTIDE SEQUENCE [LARGE SCALE GENOMIC DNA]</scope>
    <source>
        <strain evidence="9 10">SI85-9A1</strain>
    </source>
</reference>
<evidence type="ECO:0000256" key="1">
    <source>
        <dbReference type="ARBA" id="ARBA00001526"/>
    </source>
</evidence>
<dbReference type="GO" id="GO:0030655">
    <property type="term" value="P:beta-lactam antibiotic catabolic process"/>
    <property type="evidence" value="ECO:0007669"/>
    <property type="project" value="InterPro"/>
</dbReference>
<comment type="similarity">
    <text evidence="2 6">Belongs to the class-A beta-lactamase family.</text>
</comment>
<evidence type="ECO:0000256" key="3">
    <source>
        <dbReference type="ARBA" id="ARBA00012865"/>
    </source>
</evidence>
<keyword evidence="5 6" id="KW-0046">Antibiotic resistance</keyword>
<dbReference type="PANTHER" id="PTHR35333">
    <property type="entry name" value="BETA-LACTAMASE"/>
    <property type="match status" value="1"/>
</dbReference>
<dbReference type="Proteomes" id="UP000000321">
    <property type="component" value="Unassembled WGS sequence"/>
</dbReference>
<dbReference type="InterPro" id="IPR023650">
    <property type="entry name" value="Beta-lactam_class-A_AS"/>
</dbReference>
<dbReference type="EC" id="3.5.2.6" evidence="3 6"/>
<dbReference type="InterPro" id="IPR012338">
    <property type="entry name" value="Beta-lactam/transpept-like"/>
</dbReference>
<organism evidence="9 10">
    <name type="scientific">Aurantimonas manganoxydans (strain ATCC BAA-1229 / DSM 21871 / SI85-9A1)</name>
    <dbReference type="NCBI Taxonomy" id="287752"/>
    <lineage>
        <taxon>Bacteria</taxon>
        <taxon>Pseudomonadati</taxon>
        <taxon>Pseudomonadota</taxon>
        <taxon>Alphaproteobacteria</taxon>
        <taxon>Hyphomicrobiales</taxon>
        <taxon>Aurantimonadaceae</taxon>
        <taxon>Aurantimonas</taxon>
    </lineage>
</organism>
<comment type="caution">
    <text evidence="9">The sequence shown here is derived from an EMBL/GenBank/DDBJ whole genome shotgun (WGS) entry which is preliminary data.</text>
</comment>